<dbReference type="NCBIfam" id="TIGR02001">
    <property type="entry name" value="gcw_chp"/>
    <property type="match status" value="1"/>
</dbReference>
<evidence type="ECO:0000313" key="3">
    <source>
        <dbReference type="Proteomes" id="UP001595478"/>
    </source>
</evidence>
<protein>
    <submittedName>
        <fullName evidence="2">TorF family putative porin</fullName>
    </submittedName>
</protein>
<proteinExistence type="predicted"/>
<dbReference type="RefSeq" id="WP_376921096.1">
    <property type="nucleotide sequence ID" value="NZ_JBHRSW010000043.1"/>
</dbReference>
<dbReference type="EMBL" id="JBHRSW010000043">
    <property type="protein sequence ID" value="MFC3122970.1"/>
    <property type="molecule type" value="Genomic_DNA"/>
</dbReference>
<dbReference type="InterPro" id="IPR010239">
    <property type="entry name" value="CHP02001"/>
</dbReference>
<feature type="signal peptide" evidence="1">
    <location>
        <begin position="1"/>
        <end position="26"/>
    </location>
</feature>
<dbReference type="Pfam" id="PF09694">
    <property type="entry name" value="Gcw_chp"/>
    <property type="match status" value="1"/>
</dbReference>
<comment type="caution">
    <text evidence="2">The sequence shown here is derived from an EMBL/GenBank/DDBJ whole genome shotgun (WGS) entry which is preliminary data.</text>
</comment>
<dbReference type="Proteomes" id="UP001595478">
    <property type="component" value="Unassembled WGS sequence"/>
</dbReference>
<gene>
    <name evidence="2" type="ORF">ACFOHL_15200</name>
</gene>
<feature type="chain" id="PRO_5047066877" evidence="1">
    <location>
        <begin position="27"/>
        <end position="224"/>
    </location>
</feature>
<organism evidence="2 3">
    <name type="scientific">Agaribacter flavus</name>
    <dbReference type="NCBI Taxonomy" id="1902781"/>
    <lineage>
        <taxon>Bacteria</taxon>
        <taxon>Pseudomonadati</taxon>
        <taxon>Pseudomonadota</taxon>
        <taxon>Gammaproteobacteria</taxon>
        <taxon>Alteromonadales</taxon>
        <taxon>Alteromonadaceae</taxon>
        <taxon>Agaribacter</taxon>
    </lineage>
</organism>
<keyword evidence="3" id="KW-1185">Reference proteome</keyword>
<accession>A0ABV7FS37</accession>
<sequence>MKKFAKLTLVAATLSASLMASQSALAEVSANIGATSNYLWRGVSQSSDSASVSGGLDYAAESGFYAGTWVGSLGDGAGAETDFYLGFGGESGSFAYDVGYIYYAYTDLDDSDFGEVYFNGSVGNFGFGVAYTVNSQVDDGSAFDSGDIYASISYGGIALGNEFELGLTAGSYMFDADGEGGDYDYSHVQIDIAKGDFTFSVSKAQDEGIADGDLKFVASWSTSF</sequence>
<evidence type="ECO:0000256" key="1">
    <source>
        <dbReference type="SAM" id="SignalP"/>
    </source>
</evidence>
<name>A0ABV7FS37_9ALTE</name>
<keyword evidence="1" id="KW-0732">Signal</keyword>
<reference evidence="3" key="1">
    <citation type="journal article" date="2019" name="Int. J. Syst. Evol. Microbiol.">
        <title>The Global Catalogue of Microorganisms (GCM) 10K type strain sequencing project: providing services to taxonomists for standard genome sequencing and annotation.</title>
        <authorList>
            <consortium name="The Broad Institute Genomics Platform"/>
            <consortium name="The Broad Institute Genome Sequencing Center for Infectious Disease"/>
            <person name="Wu L."/>
            <person name="Ma J."/>
        </authorList>
    </citation>
    <scope>NUCLEOTIDE SEQUENCE [LARGE SCALE GENOMIC DNA]</scope>
    <source>
        <strain evidence="3">KCTC 52473</strain>
    </source>
</reference>
<evidence type="ECO:0000313" key="2">
    <source>
        <dbReference type="EMBL" id="MFC3122970.1"/>
    </source>
</evidence>